<sequence length="3304" mass="378980">MSWALEEWKEGLPTRALQKIQELEGQLDKLKKERQQRQFQLETLEAALQKQKQKWKLRVLTTGSPKKSPAAAKLLQSSLTLCDPINGSPPGSPVPGILQVENEKTEGANLKRENQSLMEICENLEKTKQKISHELQVKESQVNFQEGQLNSSKKQIEKLEQELKRCKSELERSQQAAQSADVSLNSCLTPQKIFATPLTPSQYYSGSKYEDLKEKYNKEVEERKRLEAEVKALQAKKASQTIPQSTMNHRDIARHQASSSVFSWQQEKTPSRLSSNTLKTPVRRDFSASHFSGEQEVTPSRSTLQIGKTDANSSFCDNSSNSHLLDQLKAQNQELRSKMSELELRLQGQEKEMKGQVNKLQELQLQLEKAKVELNEKEKVLNKNRDELVRTTSQYDQASAKCTALEQKLKKLTEDLSCQRQNAESARCSLEQKIKEKEKEFQEELSRQQRSFQTLDQECTQMKARLTQELQQAKNTYNILQAELDKVTSVKQQIEKKLEEFKQNFSKTEQALQASQTKENELRRSSEEMKRENSLLKSQSEQRAREVCHLEEELKKAKQCLSQSQNFAEEMKAKNTSQETMLRDLQEKINQQENSLTLEKLKLALADLEKQRDCSQDLLKKREHHIEQLNEKLSKTERESEALLSALELKKKEYEELKEEKTLFSRWKSENEQLLNQMESEKESLQSKVNHLETCLKTQQIKSHEYNERVRTLEMERENLNVEIRNLQNVIDSKTAEAETQKRAYGELQQKAEFSDQKHEKEIENMCLKISHLTGQVEDLEHKLQLLSSEIMDKDQRYQDLHAESESLRDLLKSRDSSAMTIEPHQRSRLAFEQQSALNNSFANIIGEQESVPSERSRCHVATDQSPKSSSMLQNRVVSLEFSLESQKQMNSDLQKQCEELVQIKGEIEENLMKAEQMHQSFVAETSQRISKLQEDTSVHQNVVAETLAALESKERELQLLNEKLETEQAETGELKKNNHLLQESLKELQFLSETLSLEKKELNSIISLNKKDIEELTQENGTLKEINATLTQEKMNLLQKTESFSNCIDERDRSISELSNQYKQERLTLLQRCEETGNAFQDLSEKYKAVQEKNSKLECLLSECTGVCEDRKNELGQLKETFAREHQAFVSQLALAEERNQNLIVELETVQQALQSEITDIQNSSKRETDGLKQEIMNLKEEQNKMQQEVSALLQENEHLMELMKTKHEHQCLELEPIQDSEKEEREINTCHLQLPMDLDVKDTSPDTCNAQLVQVESKVRNMELKLQKSEKEECLQYELQTRELETEDLQQDPQSQDISGLGDSEIDPEEKYISVLQELSTSQQDNAHLQCSLQTAMNKLNELEKMCEALQVEKSELISELNDSRSECITATSKMAEEVGKLVNEVETLNDENALLQGELVEETPEGEFGEQQDEQTSVNLNPLDDSNFYEHLTMSSKEVQMHFAELQEKFSSLQSEHKILHEQHCLMSSKMSELQSYVDTLKAENSVLSMSLRSSQGDLVKEVPPGPGEEHLLSLSFSCVTDSPGKASLGESSFYKDLLEHTTETSLLNNLEGTVSANQSNVEEVSCSSLEEENLTEKEIPSVPLRSARELETLCQTYLESLKQLEEEIESQGITKNKEIKELKELLSSSREELDDLRKQYLSENEQWQQKLTDVTAEMESKLAAEKRHAEHLTLELEVARLQLQGLDLSSRSLLGTDIEDAILGGNDSCDIRESEEYISETKERTPKHEIHQICEKDVQQDLSLEMEKITKTGATKLTEEWSREQSSESSHETPVEDPAQGCSGCISELSLSGPNASVPRDFLENQVTIQSLELKVKETSNENLRLLHGIEERDQKVENLLNEIKELDSKFHLLEVQLTTKIEACVALEKIVEELKKEKLDLNEKLESFSCHNQREESSGGLTSNLEMVTSKFPHEGIEDDVAKVTDNWREKCLQVENELQRIQSEKDSMEHHALSAEASLEAVQTEKLYLEKDNENKQTVITCLEEGLSVVTSERDQLRGELDTLSKENQELDQMSEKMKEKIRELESHQSECLHLQEWLQSLEKDSQALSLVRSELENQIEQLNKEKDSLVWESESLQTKLSESEHEKLAITKALEAALMEKGEVAVRLSSTQEEVHQLRKGIEKLRVRIEADEKKQLHVSEKLKESERRNDSLQDKVETLERELQMAEENQELVILDAENCKAEVETLKTQIELMTERLKDLELDLVTIRSEKENLLKQLQEKQGQASELDTLLSSLKNLLEEKEREKIQTKEEAKSAVEMLQTQLRELTEEIAALCDDQETWKVEEQSLDSPAQEVQQLRNNIEKLKVHLDIDKKKQLQILEKLKESEHQADFLKDTVENLERELKLSGENQEHVTLEAEKSKAEVETLKATVEKMDQNLRGLQLDLVNIRSEKEDLTKELQKEQSRVSELETLNSSFENLLREKEQEKVQMKEESKAAVEMLQTQLKELSEEVAILCVDQETWKVEEQSLDSPLEEIQQLRNNIGKLKVCLDADKKQQLHILEKLKESEHQADFLKDTVENLERELKLSGENQEHVTLEAEKSKAEVETLKATVEEMDQNLRGLQLDLVNIRSDKEDLTKELQKEQSRVSELETLNSSFENLLREKEQEKVQMKEESKAAVEMLQKELEELNEKMAALGNDQETRKVKEQSLSSQVDSLEHEKAQLLQDLDDAKSNYMILQSSVNDLIQEVEDGKQKLEKKDEEISILKSQTRDQEQLVSKLSQMEGEQQLWKKQKADLENLMVELEQKIQVLQSKNDALQDTLEALQNSSRNLEKELELTKLEKMSFVEKVNTMTVKETELQKEIHAVIQKTVALKEEFSGEKNRLMEELNLMLEEVKSSKGQLKELMLENSELKKSLDCVHKDRMEEQGKMRGEIAEYQLRLQEAENKHQALLLDTNKQHEMEIQTYREKLTSKEECLSSQKVEIDLLKSSKEELNNSLKATTEILEELKKTKMENLKHADKLKKENDRAQSKIKLLVKSCKQLEEEKVMLQKELSHLEAAQEKQRADTVVDANVDELITEMKELKETLEEKTKEADEYLDKYCSLLISHEKLEKAKEMLETQVARLSSQQSKLNLRRSPLVNSLAPGPSPVPSATEKKLPSGQNKSSGKRQRSSGIREDGGETTPSTPETFSKKSRKAIRSGTHLAEDAEDAEFEPEGLPEVVKKGFADIPTGKTSPYILRRTTMATRTSPRLAAQKLAASPPSLDKENLTETSKPTAGGSRSQKVKVSQQSPVDSGTAFRDPIGRSLSISNLPERSPVGSPREGLRAKRGRHAPSPESSLESKGSENCRVQ</sequence>
<feature type="domain" description="Centromere protein Cenp-F leucine-rich repeat-containing" evidence="3">
    <location>
        <begin position="2321"/>
        <end position="2460"/>
    </location>
</feature>
<feature type="region of interest" description="Disordered" evidence="2">
    <location>
        <begin position="853"/>
        <end position="872"/>
    </location>
</feature>
<feature type="coiled-coil region" evidence="1">
    <location>
        <begin position="1993"/>
        <end position="2086"/>
    </location>
</feature>
<evidence type="ECO:0000313" key="7">
    <source>
        <dbReference type="Proteomes" id="UP000009136"/>
    </source>
</evidence>
<feature type="coiled-coil region" evidence="1">
    <location>
        <begin position="13"/>
        <end position="54"/>
    </location>
</feature>
<feature type="domain" description="Centromere protein Cenp-F N-terminal" evidence="4">
    <location>
        <begin position="99"/>
        <end position="352"/>
    </location>
</feature>
<feature type="coiled-coil region" evidence="1">
    <location>
        <begin position="2514"/>
        <end position="2793"/>
    </location>
</feature>
<dbReference type="GO" id="GO:0010389">
    <property type="term" value="P:regulation of G2/M transition of mitotic cell cycle"/>
    <property type="evidence" value="ECO:0007669"/>
    <property type="project" value="Ensembl"/>
</dbReference>
<feature type="compositionally biased region" description="Basic and acidic residues" evidence="2">
    <location>
        <begin position="518"/>
        <end position="538"/>
    </location>
</feature>
<protein>
    <submittedName>
        <fullName evidence="6">Centromere protein F</fullName>
    </submittedName>
</protein>
<evidence type="ECO:0000256" key="1">
    <source>
        <dbReference type="SAM" id="Coils"/>
    </source>
</evidence>
<evidence type="ECO:0000259" key="4">
    <source>
        <dbReference type="Pfam" id="PF10481"/>
    </source>
</evidence>
<dbReference type="InterPro" id="IPR018302">
    <property type="entry name" value="CenpF/LEK1_Rb-prot-bd"/>
</dbReference>
<reference evidence="6" key="2">
    <citation type="submission" date="2025-08" db="UniProtKB">
        <authorList>
            <consortium name="Ensembl"/>
        </authorList>
    </citation>
    <scope>IDENTIFICATION</scope>
    <source>
        <strain evidence="6">Hereford</strain>
    </source>
</reference>
<dbReference type="GO" id="GO:0005737">
    <property type="term" value="C:cytoplasm"/>
    <property type="evidence" value="ECO:0007669"/>
    <property type="project" value="Ensembl"/>
</dbReference>
<feature type="compositionally biased region" description="Basic and acidic residues" evidence="2">
    <location>
        <begin position="1761"/>
        <end position="1778"/>
    </location>
</feature>
<feature type="compositionally biased region" description="Polar residues" evidence="2">
    <location>
        <begin position="863"/>
        <end position="872"/>
    </location>
</feature>
<dbReference type="GO" id="GO:0097539">
    <property type="term" value="C:ciliary transition fiber"/>
    <property type="evidence" value="ECO:0007669"/>
    <property type="project" value="Ensembl"/>
</dbReference>
<dbReference type="InterPro" id="IPR019513">
    <property type="entry name" value="Centromere_CenpF_leu-rich_rpt"/>
</dbReference>
<evidence type="ECO:0000313" key="6">
    <source>
        <dbReference type="Ensembl" id="ENSBTAP00000091476.1"/>
    </source>
</evidence>
<dbReference type="GO" id="GO:0021591">
    <property type="term" value="P:ventricular system development"/>
    <property type="evidence" value="ECO:0007669"/>
    <property type="project" value="Ensembl"/>
</dbReference>
<feature type="compositionally biased region" description="Polar residues" evidence="2">
    <location>
        <begin position="508"/>
        <end position="517"/>
    </location>
</feature>
<dbReference type="InterPro" id="IPR043513">
    <property type="entry name" value="Cenp-F"/>
</dbReference>
<feature type="coiled-coil region" evidence="1">
    <location>
        <begin position="1328"/>
        <end position="1401"/>
    </location>
</feature>
<dbReference type="GO" id="GO:0000922">
    <property type="term" value="C:spindle pole"/>
    <property type="evidence" value="ECO:0007669"/>
    <property type="project" value="Ensembl"/>
</dbReference>
<reference evidence="6" key="1">
    <citation type="submission" date="2018-03" db="EMBL/GenBank/DDBJ databases">
        <title>ARS-UCD1.2.</title>
        <authorList>
            <person name="Rosen B.D."/>
            <person name="Bickhart D.M."/>
            <person name="Koren S."/>
            <person name="Schnabel R.D."/>
            <person name="Hall R."/>
            <person name="Zimin A."/>
            <person name="Dreischer C."/>
            <person name="Schultheiss S."/>
            <person name="Schroeder S.G."/>
            <person name="Elsik C.G."/>
            <person name="Couldrey C."/>
            <person name="Liu G.E."/>
            <person name="Van Tassell C.P."/>
            <person name="Phillippy A.M."/>
            <person name="Smith T.P.L."/>
            <person name="Medrano J.F."/>
        </authorList>
    </citation>
    <scope>NUCLEOTIDE SEQUENCE [LARGE SCALE GENOMIC DNA]</scope>
    <source>
        <strain evidence="6">Hereford</strain>
    </source>
</reference>
<feature type="region of interest" description="Disordered" evidence="2">
    <location>
        <begin position="508"/>
        <end position="538"/>
    </location>
</feature>
<dbReference type="SUPFAM" id="SSF57997">
    <property type="entry name" value="Tropomyosin"/>
    <property type="match status" value="1"/>
</dbReference>
<dbReference type="GO" id="GO:0000940">
    <property type="term" value="C:outer kinetochore"/>
    <property type="evidence" value="ECO:0007669"/>
    <property type="project" value="Ensembl"/>
</dbReference>
<dbReference type="GO" id="GO:0001822">
    <property type="term" value="P:kidney development"/>
    <property type="evidence" value="ECO:0007669"/>
    <property type="project" value="Ensembl"/>
</dbReference>
<keyword evidence="1" id="KW-0175">Coiled coil</keyword>
<dbReference type="Pfam" id="PF10490">
    <property type="entry name" value="CENP-F_C_Rb_bdg"/>
    <property type="match status" value="1"/>
</dbReference>
<evidence type="ECO:0000256" key="2">
    <source>
        <dbReference type="SAM" id="MobiDB-lite"/>
    </source>
</evidence>
<dbReference type="GO" id="GO:0015031">
    <property type="term" value="P:protein transport"/>
    <property type="evidence" value="ECO:0007669"/>
    <property type="project" value="Ensembl"/>
</dbReference>
<keyword evidence="7" id="KW-1185">Reference proteome</keyword>
<gene>
    <name evidence="6" type="primary">CENPF</name>
</gene>
<feature type="compositionally biased region" description="Polar residues" evidence="2">
    <location>
        <begin position="3223"/>
        <end position="3234"/>
    </location>
</feature>
<feature type="coiled-coil region" evidence="1">
    <location>
        <begin position="568"/>
        <end position="797"/>
    </location>
</feature>
<feature type="coiled-coil region" evidence="1">
    <location>
        <begin position="1834"/>
        <end position="1896"/>
    </location>
</feature>
<feature type="domain" description="Kinetochore protein Cenp-F/LEK1 Rb protein-binding" evidence="5">
    <location>
        <begin position="3160"/>
        <end position="3203"/>
    </location>
</feature>
<dbReference type="GO" id="GO:0000278">
    <property type="term" value="P:mitotic cell cycle"/>
    <property type="evidence" value="ECO:0007669"/>
    <property type="project" value="Ensembl"/>
</dbReference>
<dbReference type="GO" id="GO:0045892">
    <property type="term" value="P:negative regulation of DNA-templated transcription"/>
    <property type="evidence" value="ECO:0007669"/>
    <property type="project" value="Ensembl"/>
</dbReference>
<dbReference type="Ensembl" id="ENSBTAT00000106970.1">
    <property type="protein sequence ID" value="ENSBTAP00000091476.1"/>
    <property type="gene ID" value="ENSBTAG00000024449.6"/>
</dbReference>
<evidence type="ECO:0000259" key="5">
    <source>
        <dbReference type="Pfam" id="PF10490"/>
    </source>
</evidence>
<proteinExistence type="predicted"/>
<feature type="coiled-coil region" evidence="1">
    <location>
        <begin position="884"/>
        <end position="918"/>
    </location>
</feature>
<dbReference type="Pfam" id="PF10473">
    <property type="entry name" value="CENP-F_leu_zip"/>
    <property type="match status" value="4"/>
</dbReference>
<dbReference type="Pfam" id="PF10481">
    <property type="entry name" value="CENP-F_N"/>
    <property type="match status" value="2"/>
</dbReference>
<dbReference type="GO" id="GO:0005654">
    <property type="term" value="C:nucleoplasm"/>
    <property type="evidence" value="ECO:0007669"/>
    <property type="project" value="Ensembl"/>
</dbReference>
<name>A0AAA9SYD6_BOVIN</name>
<feature type="region of interest" description="Disordered" evidence="2">
    <location>
        <begin position="256"/>
        <end position="277"/>
    </location>
</feature>
<dbReference type="Proteomes" id="UP000009136">
    <property type="component" value="Chromosome 16"/>
</dbReference>
<dbReference type="GO" id="GO:0008017">
    <property type="term" value="F:microtubule binding"/>
    <property type="evidence" value="ECO:0007669"/>
    <property type="project" value="InterPro"/>
</dbReference>
<feature type="region of interest" description="Disordered" evidence="2">
    <location>
        <begin position="3080"/>
        <end position="3304"/>
    </location>
</feature>
<dbReference type="PANTHER" id="PTHR18874:SF10">
    <property type="entry name" value="CENTROMERE PROTEIN F"/>
    <property type="match status" value="1"/>
</dbReference>
<feature type="domain" description="Centromere protein Cenp-F leucine-rich repeat-containing" evidence="3">
    <location>
        <begin position="2503"/>
        <end position="2642"/>
    </location>
</feature>
<dbReference type="GO" id="GO:0070840">
    <property type="term" value="F:dynein complex binding"/>
    <property type="evidence" value="ECO:0007669"/>
    <property type="project" value="Ensembl"/>
</dbReference>
<dbReference type="GO" id="GO:0140297">
    <property type="term" value="F:DNA-binding transcription factor binding"/>
    <property type="evidence" value="ECO:0007669"/>
    <property type="project" value="Ensembl"/>
</dbReference>
<evidence type="ECO:0000259" key="3">
    <source>
        <dbReference type="Pfam" id="PF10473"/>
    </source>
</evidence>
<dbReference type="GO" id="GO:0005635">
    <property type="term" value="C:nuclear envelope"/>
    <property type="evidence" value="ECO:0007669"/>
    <property type="project" value="Ensembl"/>
</dbReference>
<dbReference type="PANTHER" id="PTHR18874">
    <property type="entry name" value="CMF/LEK/CENP CELL DIVISION-RELATED"/>
    <property type="match status" value="1"/>
</dbReference>
<feature type="coiled-coil region" evidence="1">
    <location>
        <begin position="1930"/>
        <end position="1957"/>
    </location>
</feature>
<feature type="coiled-coil region" evidence="1">
    <location>
        <begin position="209"/>
        <end position="236"/>
    </location>
</feature>
<dbReference type="GO" id="GO:0051310">
    <property type="term" value="P:metaphase chromosome alignment"/>
    <property type="evidence" value="ECO:0007669"/>
    <property type="project" value="Ensembl"/>
</dbReference>
<feature type="coiled-coil region" evidence="1">
    <location>
        <begin position="100"/>
        <end position="176"/>
    </location>
</feature>
<dbReference type="GO" id="GO:0016363">
    <property type="term" value="C:nuclear matrix"/>
    <property type="evidence" value="ECO:0007669"/>
    <property type="project" value="Ensembl"/>
</dbReference>
<accession>A0AAA9SYD6</accession>
<reference evidence="6" key="3">
    <citation type="submission" date="2025-09" db="UniProtKB">
        <authorList>
            <consortium name="Ensembl"/>
        </authorList>
    </citation>
    <scope>IDENTIFICATION</scope>
    <source>
        <strain evidence="6">Hereford</strain>
    </source>
</reference>
<feature type="domain" description="Centromere protein Cenp-F leucine-rich repeat-containing" evidence="3">
    <location>
        <begin position="1933"/>
        <end position="2072"/>
    </location>
</feature>
<feature type="coiled-coil region" evidence="1">
    <location>
        <begin position="944"/>
        <end position="1034"/>
    </location>
</feature>
<feature type="domain" description="Centromere protein Cenp-F leucine-rich repeat-containing" evidence="3">
    <location>
        <begin position="2139"/>
        <end position="2278"/>
    </location>
</feature>
<dbReference type="GeneTree" id="ENSGT00730000111187"/>
<dbReference type="GO" id="GO:0030496">
    <property type="term" value="C:midbody"/>
    <property type="evidence" value="ECO:0007669"/>
    <property type="project" value="Ensembl"/>
</dbReference>
<dbReference type="GO" id="GO:0042803">
    <property type="term" value="F:protein homodimerization activity"/>
    <property type="evidence" value="ECO:0007669"/>
    <property type="project" value="Ensembl"/>
</dbReference>
<feature type="coiled-coil region" evidence="1">
    <location>
        <begin position="2115"/>
        <end position="2468"/>
    </location>
</feature>
<organism evidence="6 7">
    <name type="scientific">Bos taurus</name>
    <name type="common">Bovine</name>
    <dbReference type="NCBI Taxonomy" id="9913"/>
    <lineage>
        <taxon>Eukaryota</taxon>
        <taxon>Metazoa</taxon>
        <taxon>Chordata</taxon>
        <taxon>Craniata</taxon>
        <taxon>Vertebrata</taxon>
        <taxon>Euteleostomi</taxon>
        <taxon>Mammalia</taxon>
        <taxon>Eutheria</taxon>
        <taxon>Laurasiatheria</taxon>
        <taxon>Artiodactyla</taxon>
        <taxon>Ruminantia</taxon>
        <taxon>Pecora</taxon>
        <taxon>Bovidae</taxon>
        <taxon>Bovinae</taxon>
        <taxon>Bos</taxon>
    </lineage>
</organism>
<feature type="coiled-coil region" evidence="1">
    <location>
        <begin position="1134"/>
        <end position="1204"/>
    </location>
</feature>
<feature type="domain" description="Centromere protein Cenp-F N-terminal" evidence="4">
    <location>
        <begin position="1"/>
        <end position="55"/>
    </location>
</feature>
<feature type="region of interest" description="Disordered" evidence="2">
    <location>
        <begin position="1757"/>
        <end position="1784"/>
    </location>
</feature>
<dbReference type="InterPro" id="IPR018463">
    <property type="entry name" value="Centromere_CenpF_N"/>
</dbReference>
<feature type="region of interest" description="Disordered" evidence="2">
    <location>
        <begin position="1286"/>
        <end position="1308"/>
    </location>
</feature>
<feature type="compositionally biased region" description="Acidic residues" evidence="2">
    <location>
        <begin position="3160"/>
        <end position="3170"/>
    </location>
</feature>
<feature type="coiled-coil region" evidence="1">
    <location>
        <begin position="1591"/>
        <end position="1661"/>
    </location>
</feature>